<protein>
    <submittedName>
        <fullName evidence="3">DUF87 domain-containing protein</fullName>
    </submittedName>
</protein>
<dbReference type="Gene3D" id="3.40.50.300">
    <property type="entry name" value="P-loop containing nucleotide triphosphate hydrolases"/>
    <property type="match status" value="2"/>
</dbReference>
<dbReference type="PANTHER" id="PTHR42957">
    <property type="entry name" value="HELICASE MJ1565-RELATED"/>
    <property type="match status" value="1"/>
</dbReference>
<dbReference type="RefSeq" id="WP_134338142.1">
    <property type="nucleotide sequence ID" value="NZ_BMCZ01000011.1"/>
</dbReference>
<dbReference type="InterPro" id="IPR008571">
    <property type="entry name" value="HerA-like"/>
</dbReference>
<organism evidence="3 4">
    <name type="scientific">Mucilaginibacter phyllosphaerae</name>
    <dbReference type="NCBI Taxonomy" id="1812349"/>
    <lineage>
        <taxon>Bacteria</taxon>
        <taxon>Pseudomonadati</taxon>
        <taxon>Bacteroidota</taxon>
        <taxon>Sphingobacteriia</taxon>
        <taxon>Sphingobacteriales</taxon>
        <taxon>Sphingobacteriaceae</taxon>
        <taxon>Mucilaginibacter</taxon>
    </lineage>
</organism>
<dbReference type="EMBL" id="JACIEG010000003">
    <property type="protein sequence ID" value="MBB3969521.1"/>
    <property type="molecule type" value="Genomic_DNA"/>
</dbReference>
<reference evidence="3" key="2">
    <citation type="submission" date="2019-03" db="EMBL/GenBank/DDBJ databases">
        <authorList>
            <person name="Yan Y.-Q."/>
            <person name="Du Z.-J."/>
        </authorList>
    </citation>
    <scope>NUCLEOTIDE SEQUENCE</scope>
    <source>
        <strain evidence="3">PP-F2FG21</strain>
    </source>
</reference>
<dbReference type="Proteomes" id="UP000583101">
    <property type="component" value="Unassembled WGS sequence"/>
</dbReference>
<dbReference type="PANTHER" id="PTHR42957:SF1">
    <property type="entry name" value="HELICASE MJ1565-RELATED"/>
    <property type="match status" value="1"/>
</dbReference>
<keyword evidence="5" id="KW-1185">Reference proteome</keyword>
<feature type="domain" description="Helicase HerA central" evidence="1">
    <location>
        <begin position="233"/>
        <end position="304"/>
    </location>
</feature>
<dbReference type="AlphaFoldDB" id="A0A4Y8A777"/>
<reference evidence="3 4" key="1">
    <citation type="journal article" date="2016" name="Int. J. Syst. Evol. Microbiol.">
        <title>Proposal of Mucilaginibacter phyllosphaerae sp. nov. isolated from the phyllosphere of Galium album.</title>
        <authorList>
            <person name="Aydogan E.L."/>
            <person name="Busse H.J."/>
            <person name="Moser G."/>
            <person name="Muller C."/>
            <person name="Kampfer P."/>
            <person name="Glaeser S.P."/>
        </authorList>
    </citation>
    <scope>NUCLEOTIDE SEQUENCE [LARGE SCALE GENOMIC DNA]</scope>
    <source>
        <strain evidence="3 4">PP-F2FG21</strain>
    </source>
</reference>
<dbReference type="InterPro" id="IPR002789">
    <property type="entry name" value="HerA_central"/>
</dbReference>
<reference evidence="2 5" key="3">
    <citation type="submission" date="2020-08" db="EMBL/GenBank/DDBJ databases">
        <title>Genomic Encyclopedia of Type Strains, Phase IV (KMG-IV): sequencing the most valuable type-strain genomes for metagenomic binning, comparative biology and taxonomic classification.</title>
        <authorList>
            <person name="Goeker M."/>
        </authorList>
    </citation>
    <scope>NUCLEOTIDE SEQUENCE [LARGE SCALE GENOMIC DNA]</scope>
    <source>
        <strain evidence="2 5">DSM 100995</strain>
    </source>
</reference>
<dbReference type="EMBL" id="SNQG01000009">
    <property type="protein sequence ID" value="TEW63618.1"/>
    <property type="molecule type" value="Genomic_DNA"/>
</dbReference>
<evidence type="ECO:0000313" key="5">
    <source>
        <dbReference type="Proteomes" id="UP000583101"/>
    </source>
</evidence>
<name>A0A4Y8A777_9SPHI</name>
<sequence length="751" mass="85514">MADTFENAISGLQDQQPNWNAKTIFSKLIQKDQLVGDLYSINYEEGKVLVHDFYRQKVGGIPSLSFLIATRINIEEEIDYKSEDASIILLRVMDSTQIPQDKEAEKVRIETAQRISGEADKHWDGEETMDLKTRHIFSYAGVACRIIGTFYLEEDIVKPSSGLKLKFGSDISNYYSNKGFKIYKPNGDALAEIVNYCDPSNLKAHIDRYGNTERVKLGHVRYASTNRKHQNIDDVSVFIYPADLLSQKSALFGMTRTGKSNTTKIIAKSVFELRMPQKEKDKKLRIGQIIFDPNGEYANENAQDRDGKGNPNALKNVWRQIPALREKSDKLKAAYIAENDPAKKKKIFSDVKDLAETEVVTYGILPHPEDPFRRLMKLNFYEEENIQIGKEIIDFKIADQTAQYFKNFRQIEFSKPVEAEFDNTNEYQGQLRRYNRRVLIYRALLNKAGFTPPNRNVNITGVFSEMLRTTMIQHEDKKSVKKQGAINAAGQTLGLQNVSWDSLFSAFQGLFYFLSTADYNAFNLQYISSSSDDSADSTGEGWAEAELESLLEMFNYNKAINLIGGVNTQHTITIGTDYAQDIYNDLLLGKLVIVDQSSGEPELNKSSADRIMWHIFKGNQSSFRAGAENIPEILVYLEEAHNILPAGNDLDLSDIWVRTAKEGSKYRIGMVYATQEVSSIQKNILKNTANWFISHLNNADETKELCKYYDFADFEPSIRRAQDKGFLRVKTLSNMFVIPVQVDKFEINTTK</sequence>
<evidence type="ECO:0000313" key="4">
    <source>
        <dbReference type="Proteomes" id="UP000297248"/>
    </source>
</evidence>
<proteinExistence type="predicted"/>
<accession>A0A4Y8A777</accession>
<gene>
    <name evidence="3" type="ORF">E2R65_19315</name>
    <name evidence="2" type="ORF">GGR35_002124</name>
</gene>
<evidence type="ECO:0000313" key="2">
    <source>
        <dbReference type="EMBL" id="MBB3969521.1"/>
    </source>
</evidence>
<comment type="caution">
    <text evidence="3">The sequence shown here is derived from an EMBL/GenBank/DDBJ whole genome shotgun (WGS) entry which is preliminary data.</text>
</comment>
<dbReference type="Proteomes" id="UP000297248">
    <property type="component" value="Unassembled WGS sequence"/>
</dbReference>
<dbReference type="InterPro" id="IPR027417">
    <property type="entry name" value="P-loop_NTPase"/>
</dbReference>
<evidence type="ECO:0000313" key="3">
    <source>
        <dbReference type="EMBL" id="TEW63618.1"/>
    </source>
</evidence>
<dbReference type="Pfam" id="PF01935">
    <property type="entry name" value="DUF87"/>
    <property type="match status" value="1"/>
</dbReference>
<evidence type="ECO:0000259" key="1">
    <source>
        <dbReference type="Pfam" id="PF01935"/>
    </source>
</evidence>
<dbReference type="SUPFAM" id="SSF52540">
    <property type="entry name" value="P-loop containing nucleoside triphosphate hydrolases"/>
    <property type="match status" value="1"/>
</dbReference>
<dbReference type="OrthoDB" id="9806951at2"/>